<organism evidence="2 3">
    <name type="scientific">Saguinus oedipus</name>
    <name type="common">Cotton-top tamarin</name>
    <name type="synonym">Oedipomidas oedipus</name>
    <dbReference type="NCBI Taxonomy" id="9490"/>
    <lineage>
        <taxon>Eukaryota</taxon>
        <taxon>Metazoa</taxon>
        <taxon>Chordata</taxon>
        <taxon>Craniata</taxon>
        <taxon>Vertebrata</taxon>
        <taxon>Euteleostomi</taxon>
        <taxon>Mammalia</taxon>
        <taxon>Eutheria</taxon>
        <taxon>Euarchontoglires</taxon>
        <taxon>Primates</taxon>
        <taxon>Haplorrhini</taxon>
        <taxon>Platyrrhini</taxon>
        <taxon>Cebidae</taxon>
        <taxon>Callitrichinae</taxon>
        <taxon>Saguinus</taxon>
    </lineage>
</organism>
<keyword evidence="2" id="KW-0675">Receptor</keyword>
<keyword evidence="3" id="KW-1185">Reference proteome</keyword>
<proteinExistence type="predicted"/>
<sequence length="82" mass="9275">MLLPESSRSAHVAEGPLGRPAGRRTTPQTTRPGPGTEREARISRRRRHPDDAGQFAVALVIIYRTLGQFLPERYDPDRRSLR</sequence>
<protein>
    <submittedName>
        <fullName evidence="2">Cadherin EGF LAG seven-pass G-type receptor 1</fullName>
    </submittedName>
</protein>
<gene>
    <name evidence="2" type="primary">CELSR1_6</name>
    <name evidence="2" type="ORF">P7K49_003205</name>
</gene>
<evidence type="ECO:0000313" key="3">
    <source>
        <dbReference type="Proteomes" id="UP001266305"/>
    </source>
</evidence>
<evidence type="ECO:0000313" key="2">
    <source>
        <dbReference type="EMBL" id="KAK2121819.1"/>
    </source>
</evidence>
<evidence type="ECO:0000256" key="1">
    <source>
        <dbReference type="SAM" id="MobiDB-lite"/>
    </source>
</evidence>
<reference evidence="2 3" key="1">
    <citation type="submission" date="2023-05" db="EMBL/GenBank/DDBJ databases">
        <title>B98-5 Cell Line De Novo Hybrid Assembly: An Optical Mapping Approach.</title>
        <authorList>
            <person name="Kananen K."/>
            <person name="Auerbach J.A."/>
            <person name="Kautto E."/>
            <person name="Blachly J.S."/>
        </authorList>
    </citation>
    <scope>NUCLEOTIDE SEQUENCE [LARGE SCALE GENOMIC DNA]</scope>
    <source>
        <strain evidence="2">B95-8</strain>
        <tissue evidence="2">Cell line</tissue>
    </source>
</reference>
<name>A0ABQ9WJH7_SAGOE</name>
<feature type="region of interest" description="Disordered" evidence="1">
    <location>
        <begin position="1"/>
        <end position="50"/>
    </location>
</feature>
<dbReference type="Proteomes" id="UP001266305">
    <property type="component" value="Unassembled WGS sequence"/>
</dbReference>
<accession>A0ABQ9WJH7</accession>
<dbReference type="EMBL" id="JASSZA010000001">
    <property type="protein sequence ID" value="KAK2121819.1"/>
    <property type="molecule type" value="Genomic_DNA"/>
</dbReference>
<comment type="caution">
    <text evidence="2">The sequence shown here is derived from an EMBL/GenBank/DDBJ whole genome shotgun (WGS) entry which is preliminary data.</text>
</comment>
<feature type="non-terminal residue" evidence="2">
    <location>
        <position position="82"/>
    </location>
</feature>
<feature type="compositionally biased region" description="Low complexity" evidence="1">
    <location>
        <begin position="18"/>
        <end position="35"/>
    </location>
</feature>